<evidence type="ECO:0000259" key="13">
    <source>
        <dbReference type="PROSITE" id="PS50262"/>
    </source>
</evidence>
<dbReference type="CDD" id="cd00637">
    <property type="entry name" value="7tm_classA_rhodopsin-like"/>
    <property type="match status" value="1"/>
</dbReference>
<gene>
    <name evidence="14" type="primary">LOC100181847</name>
</gene>
<evidence type="ECO:0000256" key="3">
    <source>
        <dbReference type="ARBA" id="ARBA00022692"/>
    </source>
</evidence>
<feature type="signal peptide" evidence="12">
    <location>
        <begin position="1"/>
        <end position="26"/>
    </location>
</feature>
<evidence type="ECO:0000256" key="6">
    <source>
        <dbReference type="ARBA" id="ARBA00023136"/>
    </source>
</evidence>
<protein>
    <submittedName>
        <fullName evidence="14">Uncharacterized protein LOC100181847</fullName>
    </submittedName>
</protein>
<keyword evidence="3 11" id="KW-0812">Transmembrane</keyword>
<evidence type="ECO:0000313" key="14">
    <source>
        <dbReference type="EMBL" id="CAB3262686.1"/>
    </source>
</evidence>
<evidence type="ECO:0000256" key="5">
    <source>
        <dbReference type="ARBA" id="ARBA00023040"/>
    </source>
</evidence>
<evidence type="ECO:0000256" key="2">
    <source>
        <dbReference type="ARBA" id="ARBA00022475"/>
    </source>
</evidence>
<dbReference type="GO" id="GO:0005886">
    <property type="term" value="C:plasma membrane"/>
    <property type="evidence" value="ECO:0007669"/>
    <property type="project" value="UniProtKB-SubCell"/>
</dbReference>
<keyword evidence="2" id="KW-1003">Cell membrane</keyword>
<feature type="transmembrane region" description="Helical" evidence="11">
    <location>
        <begin position="334"/>
        <end position="355"/>
    </location>
</feature>
<feature type="domain" description="G-protein coupled receptors family 1 profile" evidence="13">
    <location>
        <begin position="236"/>
        <end position="538"/>
    </location>
</feature>
<keyword evidence="9" id="KW-0807">Transducer</keyword>
<dbReference type="Gene3D" id="1.20.1070.10">
    <property type="entry name" value="Rhodopsin 7-helix transmembrane proteins"/>
    <property type="match status" value="1"/>
</dbReference>
<keyword evidence="12" id="KW-0732">Signal</keyword>
<feature type="compositionally biased region" description="Polar residues" evidence="10">
    <location>
        <begin position="627"/>
        <end position="650"/>
    </location>
</feature>
<evidence type="ECO:0000256" key="7">
    <source>
        <dbReference type="ARBA" id="ARBA00023170"/>
    </source>
</evidence>
<reference evidence="14" key="1">
    <citation type="submission" date="2020-04" db="EMBL/GenBank/DDBJ databases">
        <authorList>
            <person name="Neveu A P."/>
        </authorList>
    </citation>
    <scope>NUCLEOTIDE SEQUENCE</scope>
    <source>
        <tissue evidence="14">Whole embryo</tissue>
    </source>
</reference>
<name>A0A6F9DI97_9ASCI</name>
<evidence type="ECO:0000256" key="1">
    <source>
        <dbReference type="ARBA" id="ARBA00004651"/>
    </source>
</evidence>
<proteinExistence type="evidence at transcript level"/>
<organism evidence="14">
    <name type="scientific">Phallusia mammillata</name>
    <dbReference type="NCBI Taxonomy" id="59560"/>
    <lineage>
        <taxon>Eukaryota</taxon>
        <taxon>Metazoa</taxon>
        <taxon>Chordata</taxon>
        <taxon>Tunicata</taxon>
        <taxon>Ascidiacea</taxon>
        <taxon>Phlebobranchia</taxon>
        <taxon>Ascidiidae</taxon>
        <taxon>Phallusia</taxon>
    </lineage>
</organism>
<keyword evidence="7" id="KW-0675">Receptor</keyword>
<evidence type="ECO:0000256" key="9">
    <source>
        <dbReference type="ARBA" id="ARBA00023224"/>
    </source>
</evidence>
<dbReference type="PROSITE" id="PS50262">
    <property type="entry name" value="G_PROTEIN_RECEP_F1_2"/>
    <property type="match status" value="1"/>
</dbReference>
<feature type="chain" id="PRO_5026031149" evidence="12">
    <location>
        <begin position="27"/>
        <end position="688"/>
    </location>
</feature>
<evidence type="ECO:0000256" key="11">
    <source>
        <dbReference type="SAM" id="Phobius"/>
    </source>
</evidence>
<feature type="transmembrane region" description="Helical" evidence="11">
    <location>
        <begin position="256"/>
        <end position="285"/>
    </location>
</feature>
<dbReference type="PRINTS" id="PR00237">
    <property type="entry name" value="GPCRRHODOPSN"/>
</dbReference>
<evidence type="ECO:0000256" key="4">
    <source>
        <dbReference type="ARBA" id="ARBA00022989"/>
    </source>
</evidence>
<comment type="subcellular location">
    <subcellularLocation>
        <location evidence="1">Cell membrane</location>
        <topology evidence="1">Multi-pass membrane protein</topology>
    </subcellularLocation>
</comment>
<keyword evidence="6 11" id="KW-0472">Membrane</keyword>
<dbReference type="SUPFAM" id="SSF81321">
    <property type="entry name" value="Family A G protein-coupled receptor-like"/>
    <property type="match status" value="1"/>
</dbReference>
<feature type="transmembrane region" description="Helical" evidence="11">
    <location>
        <begin position="417"/>
        <end position="443"/>
    </location>
</feature>
<keyword evidence="8" id="KW-0325">Glycoprotein</keyword>
<dbReference type="AlphaFoldDB" id="A0A6F9DI97"/>
<feature type="transmembrane region" description="Helical" evidence="11">
    <location>
        <begin position="514"/>
        <end position="536"/>
    </location>
</feature>
<dbReference type="GO" id="GO:0004930">
    <property type="term" value="F:G protein-coupled receptor activity"/>
    <property type="evidence" value="ECO:0007669"/>
    <property type="project" value="UniProtKB-KW"/>
</dbReference>
<dbReference type="InterPro" id="IPR000276">
    <property type="entry name" value="GPCR_Rhodpsn"/>
</dbReference>
<feature type="region of interest" description="Disordered" evidence="10">
    <location>
        <begin position="586"/>
        <end position="653"/>
    </location>
</feature>
<dbReference type="EMBL" id="LR786824">
    <property type="protein sequence ID" value="CAB3262686.1"/>
    <property type="molecule type" value="mRNA"/>
</dbReference>
<accession>A0A6F9DI97</accession>
<evidence type="ECO:0000256" key="12">
    <source>
        <dbReference type="SAM" id="SignalP"/>
    </source>
</evidence>
<feature type="transmembrane region" description="Helical" evidence="11">
    <location>
        <begin position="375"/>
        <end position="397"/>
    </location>
</feature>
<dbReference type="PANTHER" id="PTHR24246">
    <property type="entry name" value="OLFACTORY RECEPTOR AND ADENOSINE RECEPTOR"/>
    <property type="match status" value="1"/>
</dbReference>
<feature type="transmembrane region" description="Helical" evidence="11">
    <location>
        <begin position="219"/>
        <end position="244"/>
    </location>
</feature>
<keyword evidence="5" id="KW-0297">G-protein coupled receptor</keyword>
<feature type="transmembrane region" description="Helical" evidence="11">
    <location>
        <begin position="468"/>
        <end position="494"/>
    </location>
</feature>
<sequence>MLAGFRSSLLIAVAIFLICMVSTSHGQDTLQSIAEVDCGFAPGYLPGNRAYQLYCCNISEDWMMFQWRNGASYLTTYMLMLKSWQCPQFANECRNPTFDFNPFAKTVYLYFCNQIEFESSCRSEVSRLLPQSVSSLTWQAMVGQLDSSRLNTEQLLRPCTQLALFEKERSDDKFGKYHEAVAPNLPFCELNWCGTDDASYRNGVIDIWNCLSARCRANIVIIFIGLIILSIAIITANVTVIGVFRRNKKLRNSQSVYKLSLACADLIVGVIVVPTCISTLGVLVWPSVEAAVDTKVIGFPLVNGSINVNASTNISIRKQTGDFVKHISYSYIDFVGFFTLTSFVVSVYTLMVASIDRFRAVFKPLKYNQHEAEKLARILCVVIWVVAFLFASLPLFVPQVEYNLVASVLISSAGQEAVIMYALALFIPFLLVWTSTVATYMMAKQHARVRRHISSRSRRRNENLEARLAKTLTIMVGVFTACLLPSIVVLAASFSGLPKTQFSQPRQLDLTSALVFASSEFVAVVILVSNSLWNVFIYNTRNKDFRGEVHDMYSELAAKMGITQCLGYIRKNFHSTRSRLNQLRRESTQFNAQSTKVSGISSNKSRLTSASTETESKSKSSKGFSENVPTTSDVNSNTKLPTNNESAQLSDKSESAMADSVFDSYVIDVNADRLFVSTMEGIAEENEV</sequence>
<feature type="compositionally biased region" description="Polar residues" evidence="10">
    <location>
        <begin position="588"/>
        <end position="607"/>
    </location>
</feature>
<dbReference type="PANTHER" id="PTHR24246:SF27">
    <property type="entry name" value="ADENOSINE RECEPTOR, ISOFORM A"/>
    <property type="match status" value="1"/>
</dbReference>
<dbReference type="InterPro" id="IPR017452">
    <property type="entry name" value="GPCR_Rhodpsn_7TM"/>
</dbReference>
<dbReference type="Pfam" id="PF00001">
    <property type="entry name" value="7tm_1"/>
    <property type="match status" value="1"/>
</dbReference>
<evidence type="ECO:0000256" key="10">
    <source>
        <dbReference type="SAM" id="MobiDB-lite"/>
    </source>
</evidence>
<keyword evidence="4 11" id="KW-1133">Transmembrane helix</keyword>
<evidence type="ECO:0000256" key="8">
    <source>
        <dbReference type="ARBA" id="ARBA00023180"/>
    </source>
</evidence>